<gene>
    <name evidence="1" type="ORF">GCM10020369_50310</name>
</gene>
<protein>
    <submittedName>
        <fullName evidence="1">Uncharacterized protein</fullName>
    </submittedName>
</protein>
<sequence length="209" mass="23451">MRPEPILCISPYADVYPSESYEDFEAEEHILARGVGATPLLWLAMFRLDDVRRISDGLDLGGSQNRNAAATVLTSRQRALTNLYASVPVLDHRFSASLSESAELLREAVRWLSGDTVTIEWWMDDCADTAMFVSEAELTKALKVFESDQSVSTDDVDTLLRLTGLDNEEPRALTRLLSQSVPVHRTPQGDLSRILGRSHMRMVPWEVPF</sequence>
<evidence type="ECO:0000313" key="1">
    <source>
        <dbReference type="EMBL" id="GAA3391637.1"/>
    </source>
</evidence>
<keyword evidence="2" id="KW-1185">Reference proteome</keyword>
<evidence type="ECO:0000313" key="2">
    <source>
        <dbReference type="Proteomes" id="UP001501676"/>
    </source>
</evidence>
<dbReference type="Proteomes" id="UP001501676">
    <property type="component" value="Unassembled WGS sequence"/>
</dbReference>
<proteinExistence type="predicted"/>
<dbReference type="RefSeq" id="WP_345730671.1">
    <property type="nucleotide sequence ID" value="NZ_BAAAYN010000034.1"/>
</dbReference>
<accession>A0ABP6T3X3</accession>
<reference evidence="2" key="1">
    <citation type="journal article" date="2019" name="Int. J. Syst. Evol. Microbiol.">
        <title>The Global Catalogue of Microorganisms (GCM) 10K type strain sequencing project: providing services to taxonomists for standard genome sequencing and annotation.</title>
        <authorList>
            <consortium name="The Broad Institute Genomics Platform"/>
            <consortium name="The Broad Institute Genome Sequencing Center for Infectious Disease"/>
            <person name="Wu L."/>
            <person name="Ma J."/>
        </authorList>
    </citation>
    <scope>NUCLEOTIDE SEQUENCE [LARGE SCALE GENOMIC DNA]</scope>
    <source>
        <strain evidence="2">JCM 9458</strain>
    </source>
</reference>
<organism evidence="1 2">
    <name type="scientific">Cryptosporangium minutisporangium</name>
    <dbReference type="NCBI Taxonomy" id="113569"/>
    <lineage>
        <taxon>Bacteria</taxon>
        <taxon>Bacillati</taxon>
        <taxon>Actinomycetota</taxon>
        <taxon>Actinomycetes</taxon>
        <taxon>Cryptosporangiales</taxon>
        <taxon>Cryptosporangiaceae</taxon>
        <taxon>Cryptosporangium</taxon>
    </lineage>
</organism>
<dbReference type="EMBL" id="BAAAYN010000034">
    <property type="protein sequence ID" value="GAA3391637.1"/>
    <property type="molecule type" value="Genomic_DNA"/>
</dbReference>
<name>A0ABP6T3X3_9ACTN</name>
<comment type="caution">
    <text evidence="1">The sequence shown here is derived from an EMBL/GenBank/DDBJ whole genome shotgun (WGS) entry which is preliminary data.</text>
</comment>